<protein>
    <submittedName>
        <fullName evidence="1">Uncharacterized protein</fullName>
    </submittedName>
</protein>
<evidence type="ECO:0000313" key="2">
    <source>
        <dbReference type="Proteomes" id="UP001207468"/>
    </source>
</evidence>
<organism evidence="1 2">
    <name type="scientific">Russula earlei</name>
    <dbReference type="NCBI Taxonomy" id="71964"/>
    <lineage>
        <taxon>Eukaryota</taxon>
        <taxon>Fungi</taxon>
        <taxon>Dikarya</taxon>
        <taxon>Basidiomycota</taxon>
        <taxon>Agaricomycotina</taxon>
        <taxon>Agaricomycetes</taxon>
        <taxon>Russulales</taxon>
        <taxon>Russulaceae</taxon>
        <taxon>Russula</taxon>
    </lineage>
</organism>
<dbReference type="EMBL" id="JAGFNK010000346">
    <property type="protein sequence ID" value="KAI9452206.1"/>
    <property type="molecule type" value="Genomic_DNA"/>
</dbReference>
<dbReference type="Proteomes" id="UP001207468">
    <property type="component" value="Unassembled WGS sequence"/>
</dbReference>
<accession>A0ACC0TYR9</accession>
<feature type="non-terminal residue" evidence="1">
    <location>
        <position position="1"/>
    </location>
</feature>
<keyword evidence="2" id="KW-1185">Reference proteome</keyword>
<name>A0ACC0TYR9_9AGAM</name>
<comment type="caution">
    <text evidence="1">The sequence shown here is derived from an EMBL/GenBank/DDBJ whole genome shotgun (WGS) entry which is preliminary data.</text>
</comment>
<sequence>MDPLWQALTNPFTKITRSLIQTPSMIEDSDYNYITDDKSDNGCKGGKKIFPLLLRISRPCHAIADPQKKMAWCITSKGC</sequence>
<reference evidence="1" key="1">
    <citation type="submission" date="2021-03" db="EMBL/GenBank/DDBJ databases">
        <title>Evolutionary priming and transition to the ectomycorrhizal habit in an iconic lineage of mushroom-forming fungi: is preadaptation a requirement?</title>
        <authorList>
            <consortium name="DOE Joint Genome Institute"/>
            <person name="Looney B.P."/>
            <person name="Miyauchi S."/>
            <person name="Morin E."/>
            <person name="Drula E."/>
            <person name="Courty P.E."/>
            <person name="Chicoki N."/>
            <person name="Fauchery L."/>
            <person name="Kohler A."/>
            <person name="Kuo A."/>
            <person name="LaButti K."/>
            <person name="Pangilinan J."/>
            <person name="Lipzen A."/>
            <person name="Riley R."/>
            <person name="Andreopoulos W."/>
            <person name="He G."/>
            <person name="Johnson J."/>
            <person name="Barry K.W."/>
            <person name="Grigoriev I.V."/>
            <person name="Nagy L."/>
            <person name="Hibbett D."/>
            <person name="Henrissat B."/>
            <person name="Matheny P.B."/>
            <person name="Labbe J."/>
            <person name="Martin A.F."/>
        </authorList>
    </citation>
    <scope>NUCLEOTIDE SEQUENCE</scope>
    <source>
        <strain evidence="1">BPL698</strain>
    </source>
</reference>
<proteinExistence type="predicted"/>
<gene>
    <name evidence="1" type="ORF">F5148DRAFT_1237074</name>
</gene>
<evidence type="ECO:0000313" key="1">
    <source>
        <dbReference type="EMBL" id="KAI9452206.1"/>
    </source>
</evidence>